<keyword evidence="9" id="KW-1185">Reference proteome</keyword>
<evidence type="ECO:0000256" key="3">
    <source>
        <dbReference type="ARBA" id="ARBA00022723"/>
    </source>
</evidence>
<dbReference type="FunCoup" id="F2TZ38">
    <property type="interactions" value="250"/>
</dbReference>
<dbReference type="InParanoid" id="F2TZ38"/>
<feature type="binding site" evidence="5">
    <location>
        <position position="304"/>
    </location>
    <ligand>
        <name>a divalent metal cation</name>
        <dbReference type="ChEBI" id="CHEBI:60240"/>
        <label>2</label>
        <note>catalytic</note>
    </ligand>
</feature>
<dbReference type="OrthoDB" id="10264748at2759"/>
<dbReference type="Gene3D" id="3.90.230.10">
    <property type="entry name" value="Creatinase/methionine aminopeptidase superfamily"/>
    <property type="match status" value="1"/>
</dbReference>
<dbReference type="MEROPS" id="M24.028"/>
<dbReference type="HAMAP" id="MF_01974">
    <property type="entry name" value="MetAP_1"/>
    <property type="match status" value="1"/>
</dbReference>
<dbReference type="SUPFAM" id="SSF55920">
    <property type="entry name" value="Creatinase/aminopeptidase"/>
    <property type="match status" value="1"/>
</dbReference>
<dbReference type="GO" id="GO:0070006">
    <property type="term" value="F:metalloaminopeptidase activity"/>
    <property type="evidence" value="ECO:0007669"/>
    <property type="project" value="UniProtKB-UniRule"/>
</dbReference>
<dbReference type="RefSeq" id="XP_004997818.1">
    <property type="nucleotide sequence ID" value="XM_004997761.1"/>
</dbReference>
<feature type="binding site" evidence="5">
    <location>
        <position position="241"/>
    </location>
    <ligand>
        <name>a divalent metal cation</name>
        <dbReference type="ChEBI" id="CHEBI:60240"/>
        <label>2</label>
        <note>catalytic</note>
    </ligand>
</feature>
<evidence type="ECO:0000313" key="9">
    <source>
        <dbReference type="Proteomes" id="UP000007799"/>
    </source>
</evidence>
<feature type="binding site" evidence="5">
    <location>
        <position position="304"/>
    </location>
    <ligand>
        <name>a divalent metal cation</name>
        <dbReference type="ChEBI" id="CHEBI:60240"/>
        <label>1</label>
    </ligand>
</feature>
<comment type="function">
    <text evidence="6">Cotranslationally removes the N-terminal methionine from nascent proteins. The N-terminal methionine is often cleaved when the second residue in the primary sequence is small and uncharged (Met-Ala-, Cys, Gly, Pro, Ser, Thr, or Val).</text>
</comment>
<evidence type="ECO:0000256" key="5">
    <source>
        <dbReference type="HAMAP-Rule" id="MF_03174"/>
    </source>
</evidence>
<dbReference type="EC" id="3.4.11.18" evidence="6"/>
<feature type="binding site" evidence="5">
    <location>
        <position position="150"/>
    </location>
    <ligand>
        <name>substrate</name>
    </ligand>
</feature>
<feature type="binding site" evidence="5">
    <location>
        <position position="178"/>
    </location>
    <ligand>
        <name>a divalent metal cation</name>
        <dbReference type="ChEBI" id="CHEBI:60240"/>
        <label>2</label>
        <note>catalytic</note>
    </ligand>
</feature>
<protein>
    <recommendedName>
        <fullName evidence="6">Methionine aminopeptidase</fullName>
        <ecNumber evidence="6">3.4.11.18</ecNumber>
    </recommendedName>
</protein>
<dbReference type="InterPro" id="IPR001714">
    <property type="entry name" value="Pept_M24_MAP"/>
</dbReference>
<feature type="binding site" evidence="5">
    <location>
        <position position="167"/>
    </location>
    <ligand>
        <name>a divalent metal cation</name>
        <dbReference type="ChEBI" id="CHEBI:60240"/>
        <label>1</label>
    </ligand>
</feature>
<keyword evidence="3 5" id="KW-0479">Metal-binding</keyword>
<dbReference type="STRING" id="946362.F2TZ38"/>
<dbReference type="NCBIfam" id="TIGR00500">
    <property type="entry name" value="met_pdase_I"/>
    <property type="match status" value="1"/>
</dbReference>
<keyword evidence="2 5" id="KW-0645">Protease</keyword>
<dbReference type="PANTHER" id="PTHR43330">
    <property type="entry name" value="METHIONINE AMINOPEPTIDASE"/>
    <property type="match status" value="1"/>
</dbReference>
<dbReference type="InterPro" id="IPR000994">
    <property type="entry name" value="Pept_M24"/>
</dbReference>
<dbReference type="eggNOG" id="KOG2738">
    <property type="taxonomic scope" value="Eukaryota"/>
</dbReference>
<dbReference type="Proteomes" id="UP000007799">
    <property type="component" value="Unassembled WGS sequence"/>
</dbReference>
<dbReference type="PROSITE" id="PS00680">
    <property type="entry name" value="MAP_1"/>
    <property type="match status" value="1"/>
</dbReference>
<evidence type="ECO:0000256" key="6">
    <source>
        <dbReference type="RuleBase" id="RU003653"/>
    </source>
</evidence>
<dbReference type="GO" id="GO:0004239">
    <property type="term" value="F:initiator methionyl aminopeptidase activity"/>
    <property type="evidence" value="ECO:0007669"/>
    <property type="project" value="UniProtKB-UniRule"/>
</dbReference>
<dbReference type="GO" id="GO:0006508">
    <property type="term" value="P:proteolysis"/>
    <property type="evidence" value="ECO:0007669"/>
    <property type="project" value="UniProtKB-KW"/>
</dbReference>
<name>F2TZ38_SALR5</name>
<dbReference type="OMA" id="RGAESCY"/>
<comment type="catalytic activity">
    <reaction evidence="5 6">
        <text>Release of N-terminal amino acids, preferentially methionine, from peptides and arylamides.</text>
        <dbReference type="EC" id="3.4.11.18"/>
    </reaction>
</comment>
<dbReference type="PRINTS" id="PR00599">
    <property type="entry name" value="MAPEPTIDASE"/>
</dbReference>
<evidence type="ECO:0000256" key="2">
    <source>
        <dbReference type="ARBA" id="ARBA00022670"/>
    </source>
</evidence>
<dbReference type="Pfam" id="PF00557">
    <property type="entry name" value="Peptidase_M24"/>
    <property type="match status" value="1"/>
</dbReference>
<feature type="binding site" evidence="5">
    <location>
        <position position="178"/>
    </location>
    <ligand>
        <name>a divalent metal cation</name>
        <dbReference type="ChEBI" id="CHEBI:60240"/>
        <label>1</label>
    </ligand>
</feature>
<evidence type="ECO:0000256" key="4">
    <source>
        <dbReference type="ARBA" id="ARBA00022801"/>
    </source>
</evidence>
<dbReference type="InterPro" id="IPR002467">
    <property type="entry name" value="Pept_M24A_MAP1"/>
</dbReference>
<dbReference type="GeneID" id="16078412"/>
<feature type="domain" description="Peptidase M24" evidence="7">
    <location>
        <begin position="85"/>
        <end position="311"/>
    </location>
</feature>
<reference evidence="8" key="1">
    <citation type="submission" date="2009-08" db="EMBL/GenBank/DDBJ databases">
        <title>Annotation of Salpingoeca rosetta.</title>
        <authorList>
            <consortium name="The Broad Institute Genome Sequencing Platform"/>
            <person name="Russ C."/>
            <person name="Cuomo C."/>
            <person name="Burger G."/>
            <person name="Gray M.W."/>
            <person name="Holland P.W.H."/>
            <person name="King N."/>
            <person name="Lang F.B.F."/>
            <person name="Roger A.J."/>
            <person name="Ruiz-Trillo I."/>
            <person name="Young S.K."/>
            <person name="Zeng Q."/>
            <person name="Gargeya S."/>
            <person name="Alvarado L."/>
            <person name="Berlin A."/>
            <person name="Chapman S.B."/>
            <person name="Chen Z."/>
            <person name="Freedman E."/>
            <person name="Gellesch M."/>
            <person name="Goldberg J."/>
            <person name="Griggs A."/>
            <person name="Gujja S."/>
            <person name="Heilman E."/>
            <person name="Heiman D."/>
            <person name="Howarth C."/>
            <person name="Mehta T."/>
            <person name="Neiman D."/>
            <person name="Pearson M."/>
            <person name="Roberts A."/>
            <person name="Saif S."/>
            <person name="Shea T."/>
            <person name="Shenoy N."/>
            <person name="Sisk P."/>
            <person name="Stolte C."/>
            <person name="Sykes S."/>
            <person name="White J."/>
            <person name="Yandava C."/>
            <person name="Haas B."/>
            <person name="Nusbaum C."/>
            <person name="Birren B."/>
        </authorList>
    </citation>
    <scope>NUCLEOTIDE SEQUENCE [LARGE SCALE GENOMIC DNA]</scope>
    <source>
        <strain evidence="8">ATCC 50818</strain>
    </source>
</reference>
<evidence type="ECO:0000313" key="8">
    <source>
        <dbReference type="EMBL" id="EGD78862.1"/>
    </source>
</evidence>
<dbReference type="PANTHER" id="PTHR43330:SF8">
    <property type="entry name" value="METHIONINE AMINOPEPTIDASE 1D, MITOCHONDRIAL"/>
    <property type="match status" value="1"/>
</dbReference>
<dbReference type="AlphaFoldDB" id="F2TZ38"/>
<organism evidence="9">
    <name type="scientific">Salpingoeca rosetta (strain ATCC 50818 / BSB-021)</name>
    <dbReference type="NCBI Taxonomy" id="946362"/>
    <lineage>
        <taxon>Eukaryota</taxon>
        <taxon>Choanoflagellata</taxon>
        <taxon>Craspedida</taxon>
        <taxon>Salpingoecidae</taxon>
        <taxon>Salpingoeca</taxon>
    </lineage>
</organism>
<keyword evidence="4 5" id="KW-0378">Hydrolase</keyword>
<comment type="cofactor">
    <cofactor evidence="5">
        <name>Co(2+)</name>
        <dbReference type="ChEBI" id="CHEBI:48828"/>
    </cofactor>
    <cofactor evidence="5">
        <name>Zn(2+)</name>
        <dbReference type="ChEBI" id="CHEBI:29105"/>
    </cofactor>
    <cofactor evidence="5">
        <name>Mn(2+)</name>
        <dbReference type="ChEBI" id="CHEBI:29035"/>
    </cofactor>
    <cofactor evidence="5">
        <name>Fe(2+)</name>
        <dbReference type="ChEBI" id="CHEBI:29033"/>
    </cofactor>
    <text evidence="5">Binds 2 divalent metal cations per subunit. Has a high-affinity and a low affinity metal-binding site. The true nature of the physiological cofactor is under debate. The enzyme is active with cobalt, zinc, manganese or divalent iron ions. Most likely, methionine aminopeptidases function as mononuclear Fe(2+)-metalloproteases under physiological conditions, and the catalytically relevant metal-binding site has been assigned to the histidine-containing high-affinity site.</text>
</comment>
<feature type="binding site" evidence="5">
    <location>
        <position position="273"/>
    </location>
    <ligand>
        <name>a divalent metal cation</name>
        <dbReference type="ChEBI" id="CHEBI:60240"/>
        <label>2</label>
        <note>catalytic</note>
    </ligand>
</feature>
<dbReference type="CDD" id="cd01086">
    <property type="entry name" value="MetAP1"/>
    <property type="match status" value="1"/>
</dbReference>
<proteinExistence type="inferred from homology"/>
<evidence type="ECO:0000259" key="7">
    <source>
        <dbReference type="Pfam" id="PF00557"/>
    </source>
</evidence>
<dbReference type="InterPro" id="IPR036005">
    <property type="entry name" value="Creatinase/aminopeptidase-like"/>
</dbReference>
<sequence>MLLQRLWCSGGRRCCKPTINAARGIATTRVSGYEKIAAPGEVSPRRVVPDDIEKPSYVRALIARAADMHTTQSRIKPLQGEMLGRMRDAGRLAADTLAYTASHIAPGVTTDALDELAHEFIVSAGAYPSPLGYMGFKKSICTSVNNVIVHGVPDDRELQEGDIINIDVTVFLNGVHGDTSRTFAVGAVDRSAERLIEGAEKALHDAIATCGPGVPYCAIGEAVEAVADFYRLSICPYFIGHGIGPSFHAPPAVLHYYNDEDYVMKPGHVFTIEPALNEGSPEFRILADEWTAVTLDGQRSAQAEHTVLITEEGVEVLTRRKDEDCERAVE</sequence>
<feature type="binding site" evidence="5">
    <location>
        <position position="248"/>
    </location>
    <ligand>
        <name>substrate</name>
    </ligand>
</feature>
<dbReference type="KEGG" id="sre:PTSG_01840"/>
<comment type="similarity">
    <text evidence="5">Belongs to the peptidase M24A family. Methionine aminopeptidase type 1 subfamily.</text>
</comment>
<dbReference type="GO" id="GO:0046872">
    <property type="term" value="F:metal ion binding"/>
    <property type="evidence" value="ECO:0007669"/>
    <property type="project" value="UniProtKB-UniRule"/>
</dbReference>
<evidence type="ECO:0000256" key="1">
    <source>
        <dbReference type="ARBA" id="ARBA00022438"/>
    </source>
</evidence>
<keyword evidence="1 5" id="KW-0031">Aminopeptidase</keyword>
<dbReference type="EMBL" id="GL832957">
    <property type="protein sequence ID" value="EGD78862.1"/>
    <property type="molecule type" value="Genomic_DNA"/>
</dbReference>
<gene>
    <name evidence="8" type="ORF">PTSG_01840</name>
</gene>
<accession>F2TZ38</accession>